<dbReference type="AlphaFoldDB" id="A0A8H4KEH5"/>
<organism evidence="1 2">
    <name type="scientific">Fusarium austroafricanum</name>
    <dbReference type="NCBI Taxonomy" id="2364996"/>
    <lineage>
        <taxon>Eukaryota</taxon>
        <taxon>Fungi</taxon>
        <taxon>Dikarya</taxon>
        <taxon>Ascomycota</taxon>
        <taxon>Pezizomycotina</taxon>
        <taxon>Sordariomycetes</taxon>
        <taxon>Hypocreomycetidae</taxon>
        <taxon>Hypocreales</taxon>
        <taxon>Nectriaceae</taxon>
        <taxon>Fusarium</taxon>
        <taxon>Fusarium concolor species complex</taxon>
    </lineage>
</organism>
<dbReference type="EMBL" id="JAADJG010000323">
    <property type="protein sequence ID" value="KAF4448715.1"/>
    <property type="molecule type" value="Genomic_DNA"/>
</dbReference>
<accession>A0A8H4KEH5</accession>
<proteinExistence type="predicted"/>
<comment type="caution">
    <text evidence="1">The sequence shown here is derived from an EMBL/GenBank/DDBJ whole genome shotgun (WGS) entry which is preliminary data.</text>
</comment>
<sequence length="437" mass="49959">MGQINFATSIPPIYDTTTIIGACGVASNVYSPDRTLNDDWYRHDALLDCQRAKGLGSRQVWYSATPGDEGFIHSHPQMIITNVLKSISQAAEMQKTDLRPSQILVILYGLGNPSVGCYMDYTKLYTDRRAILTPTMIASAFSRHREVTLVMRTYVPMPWVNCLGNLRDILQEKELGGDKFAAYTNNGQLVRQRFREPSDIQSYRAGSTNLQHYSTEFDLAAMLTICPRDSNGKVLINLIGDLGNEIYSKLGKEEELVSLTRGCTFASLIHFRMALAIFTDNLAAKFNLIRPFGQTCLDWQMAEWFVHRAPLTGYEDSYNEAFNEARDVEVRYTSSGLCRCSMYIRAAFFETFGHSRNKDEVTKENSARFYHQLTMYFNRGRREVFDFFVSLTREISASTVASNNQDRRTRLEQMTHDKFLVVDPETLLWSQTRPPHF</sequence>
<protein>
    <submittedName>
        <fullName evidence="1">ORF20 protein</fullName>
    </submittedName>
</protein>
<gene>
    <name evidence="1" type="ORF">F53441_7924</name>
</gene>
<reference evidence="1" key="1">
    <citation type="submission" date="2020-01" db="EMBL/GenBank/DDBJ databases">
        <title>Identification and distribution of gene clusters putatively required for synthesis of sphingolipid metabolism inhibitors in phylogenetically diverse species of the filamentous fungus Fusarium.</title>
        <authorList>
            <person name="Kim H.-S."/>
            <person name="Busman M."/>
            <person name="Brown D.W."/>
            <person name="Divon H."/>
            <person name="Uhlig S."/>
            <person name="Proctor R.H."/>
        </authorList>
    </citation>
    <scope>NUCLEOTIDE SEQUENCE</scope>
    <source>
        <strain evidence="1">NRRL 53441</strain>
    </source>
</reference>
<evidence type="ECO:0000313" key="1">
    <source>
        <dbReference type="EMBL" id="KAF4448715.1"/>
    </source>
</evidence>
<name>A0A8H4KEH5_9HYPO</name>
<dbReference type="Proteomes" id="UP000605986">
    <property type="component" value="Unassembled WGS sequence"/>
</dbReference>
<evidence type="ECO:0000313" key="2">
    <source>
        <dbReference type="Proteomes" id="UP000605986"/>
    </source>
</evidence>
<keyword evidence="2" id="KW-1185">Reference proteome</keyword>
<dbReference type="OrthoDB" id="5092369at2759"/>